<evidence type="ECO:0000313" key="7">
    <source>
        <dbReference type="EMBL" id="KAF0287289.1"/>
    </source>
</evidence>
<dbReference type="OrthoDB" id="408954at2759"/>
<feature type="transmembrane region" description="Helical" evidence="5">
    <location>
        <begin position="124"/>
        <end position="148"/>
    </location>
</feature>
<accession>A0A6A4V2D5</accession>
<comment type="subcellular location">
    <subcellularLocation>
        <location evidence="1">Membrane</location>
    </subcellularLocation>
</comment>
<evidence type="ECO:0000313" key="8">
    <source>
        <dbReference type="Proteomes" id="UP000440578"/>
    </source>
</evidence>
<dbReference type="InterPro" id="IPR050307">
    <property type="entry name" value="Sterol_Desaturase_Related"/>
</dbReference>
<proteinExistence type="predicted"/>
<feature type="transmembrane region" description="Helical" evidence="5">
    <location>
        <begin position="168"/>
        <end position="186"/>
    </location>
</feature>
<reference evidence="7 8" key="1">
    <citation type="submission" date="2019-07" db="EMBL/GenBank/DDBJ databases">
        <title>Draft genome assembly of a fouling barnacle, Amphibalanus amphitrite (Darwin, 1854): The first reference genome for Thecostraca.</title>
        <authorList>
            <person name="Kim W."/>
        </authorList>
    </citation>
    <scope>NUCLEOTIDE SEQUENCE [LARGE SCALE GENOMIC DNA]</scope>
    <source>
        <strain evidence="7">SNU_AA5</strain>
        <tissue evidence="7">Soma without cirri and trophi</tissue>
    </source>
</reference>
<keyword evidence="8" id="KW-1185">Reference proteome</keyword>
<dbReference type="PANTHER" id="PTHR11863">
    <property type="entry name" value="STEROL DESATURASE"/>
    <property type="match status" value="1"/>
</dbReference>
<keyword evidence="2 5" id="KW-0812">Transmembrane</keyword>
<keyword evidence="3 5" id="KW-1133">Transmembrane helix</keyword>
<sequence>MQTVRTPETAPEGPVRSLIGSIQSSVVVVGSALVVLAACGNSITWHLQQFWGTSGNLWQSIWDRVYDYFEGDQFNIILYGTPALGLAVFWSAGIVYILMDVTLRPETLRRYKIQPGTNEPVDTYRLLQAIFWVLFNQTVVGLPCMLVFYKLLELRGFDTGRELPTFHWVLLEIAVCLLVEEVAFYYSHRLLHSPRLYKKIHKWHHEWTSPISITALYAHPLEHVLSNYLPPFLGVLLLGSHVATAWLWFSMALLSTINAHSGYHLPFFPSPEAHDFHHLKFNQCYGVLGVLDRLHGTDDKFRRRPEYQRHVMQLSLVPLRQMYPDQQKGAKTE</sequence>
<dbReference type="GO" id="GO:0016491">
    <property type="term" value="F:oxidoreductase activity"/>
    <property type="evidence" value="ECO:0007669"/>
    <property type="project" value="InterPro"/>
</dbReference>
<feature type="transmembrane region" description="Helical" evidence="5">
    <location>
        <begin position="76"/>
        <end position="103"/>
    </location>
</feature>
<dbReference type="GO" id="GO:0008610">
    <property type="term" value="P:lipid biosynthetic process"/>
    <property type="evidence" value="ECO:0007669"/>
    <property type="project" value="InterPro"/>
</dbReference>
<dbReference type="Proteomes" id="UP000440578">
    <property type="component" value="Unassembled WGS sequence"/>
</dbReference>
<keyword evidence="4 5" id="KW-0472">Membrane</keyword>
<dbReference type="GO" id="GO:0005506">
    <property type="term" value="F:iron ion binding"/>
    <property type="evidence" value="ECO:0007669"/>
    <property type="project" value="InterPro"/>
</dbReference>
<dbReference type="EMBL" id="VIIS01002201">
    <property type="protein sequence ID" value="KAF0287289.1"/>
    <property type="molecule type" value="Genomic_DNA"/>
</dbReference>
<evidence type="ECO:0000256" key="1">
    <source>
        <dbReference type="ARBA" id="ARBA00004370"/>
    </source>
</evidence>
<feature type="transmembrane region" description="Helical" evidence="5">
    <location>
        <begin position="232"/>
        <end position="254"/>
    </location>
</feature>
<name>A0A6A4V2D5_AMPAM</name>
<gene>
    <name evidence="7" type="primary">FAXDC2_0</name>
    <name evidence="7" type="ORF">FJT64_014266</name>
</gene>
<feature type="domain" description="Fatty acid hydroxylase" evidence="6">
    <location>
        <begin position="174"/>
        <end position="297"/>
    </location>
</feature>
<comment type="caution">
    <text evidence="7">The sequence shown here is derived from an EMBL/GenBank/DDBJ whole genome shotgun (WGS) entry which is preliminary data.</text>
</comment>
<evidence type="ECO:0000256" key="2">
    <source>
        <dbReference type="ARBA" id="ARBA00022692"/>
    </source>
</evidence>
<organism evidence="7 8">
    <name type="scientific">Amphibalanus amphitrite</name>
    <name type="common">Striped barnacle</name>
    <name type="synonym">Balanus amphitrite</name>
    <dbReference type="NCBI Taxonomy" id="1232801"/>
    <lineage>
        <taxon>Eukaryota</taxon>
        <taxon>Metazoa</taxon>
        <taxon>Ecdysozoa</taxon>
        <taxon>Arthropoda</taxon>
        <taxon>Crustacea</taxon>
        <taxon>Multicrustacea</taxon>
        <taxon>Cirripedia</taxon>
        <taxon>Thoracica</taxon>
        <taxon>Thoracicalcarea</taxon>
        <taxon>Balanomorpha</taxon>
        <taxon>Balanoidea</taxon>
        <taxon>Balanidae</taxon>
        <taxon>Amphibalaninae</taxon>
        <taxon>Amphibalanus</taxon>
    </lineage>
</organism>
<dbReference type="GO" id="GO:0016020">
    <property type="term" value="C:membrane"/>
    <property type="evidence" value="ECO:0007669"/>
    <property type="project" value="UniProtKB-SubCell"/>
</dbReference>
<dbReference type="InterPro" id="IPR006694">
    <property type="entry name" value="Fatty_acid_hydroxylase"/>
</dbReference>
<evidence type="ECO:0000256" key="5">
    <source>
        <dbReference type="SAM" id="Phobius"/>
    </source>
</evidence>
<evidence type="ECO:0000256" key="4">
    <source>
        <dbReference type="ARBA" id="ARBA00023136"/>
    </source>
</evidence>
<evidence type="ECO:0000256" key="3">
    <source>
        <dbReference type="ARBA" id="ARBA00022989"/>
    </source>
</evidence>
<dbReference type="AlphaFoldDB" id="A0A6A4V2D5"/>
<dbReference type="Pfam" id="PF04116">
    <property type="entry name" value="FA_hydroxylase"/>
    <property type="match status" value="1"/>
</dbReference>
<evidence type="ECO:0000259" key="6">
    <source>
        <dbReference type="Pfam" id="PF04116"/>
    </source>
</evidence>
<protein>
    <submittedName>
        <fullName evidence="7">Fatty acid hydroxylase domain-containing protein 2</fullName>
    </submittedName>
</protein>